<dbReference type="Proteomes" id="UP001140066">
    <property type="component" value="Unassembled WGS sequence"/>
</dbReference>
<gene>
    <name evidence="1" type="ORF">GGI18_001822</name>
</gene>
<comment type="caution">
    <text evidence="1">The sequence shown here is derived from an EMBL/GenBank/DDBJ whole genome shotgun (WGS) entry which is preliminary data.</text>
</comment>
<sequence>MVTAESLDVVVPRHCLVDDDDSDTAAADYSSSNSNEYDIDVAATKDPFACGKVLLSDGFPTSAKSPELRLRPIGRCHTAAREPMSIACLVDAEDSACSVVLPQISHLVSPGSSSSSSSRHLSALALSQLRRSTGGPHSVQQPYVSPTSPRKRSYGAAEAAMSLHKMARVETMPPPADVAADAPFQPAAVSWSDSPASPSASNLVVITCYHASVAQKSYGGEKRFLCPPPAVLMRGEGCSARIAHHSPMLLSVITDANVTINPASPHEPSPCSPAQPRKASRKDVGGECGSANGQSSSSAHAPLECQTSFNERNVALFKSLHVTGMQKAKSFRLRLDLLAPAPACEQPYSQEPRPLLKSQVYASLESDPVAIISKPSKKTAKARNQSTCIRAGSLISLFNRINSQTFRTKYLNVDHLTNRWVAQSHNWSPLEVLVLAHRDGSFPAQSVPEAGDCRPLYYGSEIVLVESRRNFRSPPMIIHKVERGRYVENACSPVSQMQKIALQLKPMSLGEPPRFLKADAGHYGPAVEAGAHVRFDDPDGSPELTFEALTSASASGSQHYGPSHGEDGIPELDDAFCWTIVGISAFTYSYSIPYEHPPPVCPINTIPRVIHAWVVDSHCVHIRALSLDLSTMQVVLGDQCLDVEHCSRQSDASKSAESLAKGDSGVASSGSTRSEAGELYSVNMAGDVKVSGTLSIRRTDGVMYHSKVEGMFTEIVAVGTKHGIQVYDLRRGTRLAQGMGVSVEGLQGFCLTDTWVAAVNEKKPVGHVYMLNRGDTGAKITFPFPEEISCLHAIDNGKYLAAGAKSGRVLIWATASGRLLRAWDAHYGAVTSLASSEGVLLSGGDDAAVHVWALSQVLDQAALGDSAVTPIVSLTEHTMAITALQVAPFGLLSGRGRIYTASRDHTCKQWRLRVEHDGEKYMGKAELLATLLYPAMVNDIAVDRSETRVFAATAAGLFQTNLYAYKKASSADILGDRAELVALGGSGDAVFSESHVQYPSAEASVAAISLSYDGSLLVSAAQPGAVRIWDTASRQCMRTISDKQLGTGVTQLCTRLAPPQLGGPKASVSVGLHRPEVISEQAIAPKLTSISFAPLQRLAQEGGTRTTTAFEATVKARLVDSVEDMARFDAMLNVEAPYGQTARADAWLLDSLRPSGGSAENQIADVLQQMELLQRHHARTRRLNDELYQGAVTEWLGSRQKN</sequence>
<reference evidence="1" key="1">
    <citation type="submission" date="2022-07" db="EMBL/GenBank/DDBJ databases">
        <title>Phylogenomic reconstructions and comparative analyses of Kickxellomycotina fungi.</title>
        <authorList>
            <person name="Reynolds N.K."/>
            <person name="Stajich J.E."/>
            <person name="Barry K."/>
            <person name="Grigoriev I.V."/>
            <person name="Crous P."/>
            <person name="Smith M.E."/>
        </authorList>
    </citation>
    <scope>NUCLEOTIDE SEQUENCE</scope>
    <source>
        <strain evidence="1">BCRC 34191</strain>
    </source>
</reference>
<proteinExistence type="predicted"/>
<evidence type="ECO:0000313" key="2">
    <source>
        <dbReference type="Proteomes" id="UP001140066"/>
    </source>
</evidence>
<dbReference type="EMBL" id="JANBUK010000341">
    <property type="protein sequence ID" value="KAJ2790401.1"/>
    <property type="molecule type" value="Genomic_DNA"/>
</dbReference>
<name>A0ACC1KIK0_9FUNG</name>
<accession>A0ACC1KIK0</accession>
<protein>
    <submittedName>
        <fullName evidence="1">Uncharacterized protein</fullName>
    </submittedName>
</protein>
<organism evidence="1 2">
    <name type="scientific">Coemansia linderi</name>
    <dbReference type="NCBI Taxonomy" id="2663919"/>
    <lineage>
        <taxon>Eukaryota</taxon>
        <taxon>Fungi</taxon>
        <taxon>Fungi incertae sedis</taxon>
        <taxon>Zoopagomycota</taxon>
        <taxon>Kickxellomycotina</taxon>
        <taxon>Kickxellomycetes</taxon>
        <taxon>Kickxellales</taxon>
        <taxon>Kickxellaceae</taxon>
        <taxon>Coemansia</taxon>
    </lineage>
</organism>
<keyword evidence="2" id="KW-1185">Reference proteome</keyword>
<evidence type="ECO:0000313" key="1">
    <source>
        <dbReference type="EMBL" id="KAJ2790401.1"/>
    </source>
</evidence>